<dbReference type="GO" id="GO:0016301">
    <property type="term" value="F:kinase activity"/>
    <property type="evidence" value="ECO:0007669"/>
    <property type="project" value="UniProtKB-KW"/>
</dbReference>
<reference evidence="10" key="1">
    <citation type="submission" date="2019-01" db="EMBL/GenBank/DDBJ databases">
        <title>Draft genomes of a novel of Sporanaerobacter strains.</title>
        <authorList>
            <person name="Ma S."/>
        </authorList>
    </citation>
    <scope>NUCLEOTIDE SEQUENCE [LARGE SCALE GENOMIC DNA]</scope>
    <source>
        <strain evidence="10">NJN-17</strain>
    </source>
</reference>
<evidence type="ECO:0000256" key="5">
    <source>
        <dbReference type="ARBA" id="ARBA00022679"/>
    </source>
</evidence>
<dbReference type="GO" id="GO:0009401">
    <property type="term" value="P:phosphoenolpyruvate-dependent sugar phosphotransferase system"/>
    <property type="evidence" value="ECO:0007669"/>
    <property type="project" value="UniProtKB-KW"/>
</dbReference>
<evidence type="ECO:0000256" key="4">
    <source>
        <dbReference type="ARBA" id="ARBA00022597"/>
    </source>
</evidence>
<keyword evidence="6" id="KW-0598">Phosphotransferase system</keyword>
<dbReference type="OrthoDB" id="9799827at2"/>
<keyword evidence="5" id="KW-0808">Transferase</keyword>
<name>A0A410QFW0_9FIRM</name>
<organism evidence="9 10">
    <name type="scientific">Acidilutibacter cellobiosedens</name>
    <dbReference type="NCBI Taxonomy" id="2507161"/>
    <lineage>
        <taxon>Bacteria</taxon>
        <taxon>Bacillati</taxon>
        <taxon>Bacillota</taxon>
        <taxon>Tissierellia</taxon>
        <taxon>Tissierellales</taxon>
        <taxon>Acidilutibacteraceae</taxon>
        <taxon>Acidilutibacter</taxon>
    </lineage>
</organism>
<keyword evidence="4 9" id="KW-0762">Sugar transport</keyword>
<protein>
    <submittedName>
        <fullName evidence="9">PTS sugar transporter subunit IIA</fullName>
    </submittedName>
</protein>
<keyword evidence="10" id="KW-1185">Reference proteome</keyword>
<dbReference type="KEGG" id="spoa:EQM13_15190"/>
<comment type="subcellular location">
    <subcellularLocation>
        <location evidence="1">Cytoplasm</location>
    </subcellularLocation>
</comment>
<dbReference type="SUPFAM" id="SSF53062">
    <property type="entry name" value="PTS system fructose IIA component-like"/>
    <property type="match status" value="1"/>
</dbReference>
<evidence type="ECO:0000256" key="2">
    <source>
        <dbReference type="ARBA" id="ARBA00022448"/>
    </source>
</evidence>
<dbReference type="RefSeq" id="WP_071140717.1">
    <property type="nucleotide sequence ID" value="NZ_CP035282.1"/>
</dbReference>
<dbReference type="Proteomes" id="UP000287969">
    <property type="component" value="Chromosome"/>
</dbReference>
<dbReference type="CDD" id="cd00006">
    <property type="entry name" value="PTS_IIA_man"/>
    <property type="match status" value="1"/>
</dbReference>
<keyword evidence="2" id="KW-0813">Transport</keyword>
<dbReference type="PANTHER" id="PTHR33799:SF1">
    <property type="entry name" value="PTS SYSTEM MANNOSE-SPECIFIC EIIAB COMPONENT-RELATED"/>
    <property type="match status" value="1"/>
</dbReference>
<evidence type="ECO:0000256" key="7">
    <source>
        <dbReference type="ARBA" id="ARBA00022777"/>
    </source>
</evidence>
<sequence>MYNILIISHGNIADSYLNTAEMIMGKIENVKAIGIEPGEEISAYGDKVFNMAEEIYTEDGILILADLYGGTPCNISISRILNHFEKIYIIAGFNFLLLLEALNRRTDNLKDSIQNLINAGVNGITDVNAIVKNNKIKNEDE</sequence>
<dbReference type="EMBL" id="CP035282">
    <property type="protein sequence ID" value="QAT62816.1"/>
    <property type="molecule type" value="Genomic_DNA"/>
</dbReference>
<dbReference type="InterPro" id="IPR004701">
    <property type="entry name" value="PTS_EIIA_man-typ"/>
</dbReference>
<dbReference type="InterPro" id="IPR033887">
    <property type="entry name" value="PTS_IIA_man"/>
</dbReference>
<evidence type="ECO:0000256" key="3">
    <source>
        <dbReference type="ARBA" id="ARBA00022490"/>
    </source>
</evidence>
<evidence type="ECO:0000256" key="1">
    <source>
        <dbReference type="ARBA" id="ARBA00004496"/>
    </source>
</evidence>
<evidence type="ECO:0000313" key="9">
    <source>
        <dbReference type="EMBL" id="QAT62816.1"/>
    </source>
</evidence>
<dbReference type="GO" id="GO:0016020">
    <property type="term" value="C:membrane"/>
    <property type="evidence" value="ECO:0007669"/>
    <property type="project" value="InterPro"/>
</dbReference>
<evidence type="ECO:0000259" key="8">
    <source>
        <dbReference type="PROSITE" id="PS51096"/>
    </source>
</evidence>
<feature type="domain" description="PTS EIIA type-4" evidence="8">
    <location>
        <begin position="1"/>
        <end position="124"/>
    </location>
</feature>
<keyword evidence="3" id="KW-0963">Cytoplasm</keyword>
<dbReference type="Pfam" id="PF03610">
    <property type="entry name" value="EIIA-man"/>
    <property type="match status" value="1"/>
</dbReference>
<dbReference type="InterPro" id="IPR036662">
    <property type="entry name" value="PTS_EIIA_man-typ_sf"/>
</dbReference>
<evidence type="ECO:0000313" key="10">
    <source>
        <dbReference type="Proteomes" id="UP000287969"/>
    </source>
</evidence>
<gene>
    <name evidence="9" type="ORF">EQM13_15190</name>
</gene>
<dbReference type="InterPro" id="IPR051471">
    <property type="entry name" value="Bacterial_PTS_sugar_comp"/>
</dbReference>
<proteinExistence type="predicted"/>
<dbReference type="AlphaFoldDB" id="A0A410QFW0"/>
<keyword evidence="7" id="KW-0418">Kinase</keyword>
<dbReference type="Gene3D" id="3.40.50.510">
    <property type="entry name" value="Phosphotransferase system, mannose-type IIA component"/>
    <property type="match status" value="1"/>
</dbReference>
<accession>A0A410QFW0</accession>
<dbReference type="PROSITE" id="PS51096">
    <property type="entry name" value="PTS_EIIA_TYPE_4"/>
    <property type="match status" value="1"/>
</dbReference>
<dbReference type="GO" id="GO:0005737">
    <property type="term" value="C:cytoplasm"/>
    <property type="evidence" value="ECO:0007669"/>
    <property type="project" value="UniProtKB-SubCell"/>
</dbReference>
<dbReference type="PANTHER" id="PTHR33799">
    <property type="entry name" value="PTS PERMEASE-RELATED-RELATED"/>
    <property type="match status" value="1"/>
</dbReference>
<evidence type="ECO:0000256" key="6">
    <source>
        <dbReference type="ARBA" id="ARBA00022683"/>
    </source>
</evidence>